<accession>A0A381XS82</accession>
<gene>
    <name evidence="1" type="ORF">METZ01_LOCUS120520</name>
</gene>
<organism evidence="1">
    <name type="scientific">marine metagenome</name>
    <dbReference type="NCBI Taxonomy" id="408172"/>
    <lineage>
        <taxon>unclassified sequences</taxon>
        <taxon>metagenomes</taxon>
        <taxon>ecological metagenomes</taxon>
    </lineage>
</organism>
<dbReference type="AlphaFoldDB" id="A0A381XS82"/>
<proteinExistence type="predicted"/>
<sequence>MNRVTTERVAQWWQAFYTVDVISETRVDISVPSQ</sequence>
<reference evidence="1" key="1">
    <citation type="submission" date="2018-05" db="EMBL/GenBank/DDBJ databases">
        <authorList>
            <person name="Lanie J.A."/>
            <person name="Ng W.-L."/>
            <person name="Kazmierczak K.M."/>
            <person name="Andrzejewski T.M."/>
            <person name="Davidsen T.M."/>
            <person name="Wayne K.J."/>
            <person name="Tettelin H."/>
            <person name="Glass J.I."/>
            <person name="Rusch D."/>
            <person name="Podicherti R."/>
            <person name="Tsui H.-C.T."/>
            <person name="Winkler M.E."/>
        </authorList>
    </citation>
    <scope>NUCLEOTIDE SEQUENCE</scope>
</reference>
<protein>
    <submittedName>
        <fullName evidence="1">Uncharacterized protein</fullName>
    </submittedName>
</protein>
<evidence type="ECO:0000313" key="1">
    <source>
        <dbReference type="EMBL" id="SVA67666.1"/>
    </source>
</evidence>
<dbReference type="EMBL" id="UINC01016209">
    <property type="protein sequence ID" value="SVA67666.1"/>
    <property type="molecule type" value="Genomic_DNA"/>
</dbReference>
<name>A0A381XS82_9ZZZZ</name>